<keyword evidence="5 8" id="KW-0274">FAD</keyword>
<evidence type="ECO:0000259" key="10">
    <source>
        <dbReference type="PROSITE" id="PS00623"/>
    </source>
</evidence>
<dbReference type="Proteomes" id="UP000703269">
    <property type="component" value="Unassembled WGS sequence"/>
</dbReference>
<evidence type="ECO:0000256" key="4">
    <source>
        <dbReference type="ARBA" id="ARBA00022729"/>
    </source>
</evidence>
<protein>
    <submittedName>
        <fullName evidence="11">GMC oxidoreductase</fullName>
    </submittedName>
</protein>
<dbReference type="PANTHER" id="PTHR11552:SF201">
    <property type="entry name" value="GLUCOSE-METHANOL-CHOLINE OXIDOREDUCTASE N-TERMINAL DOMAIN-CONTAINING PROTEIN"/>
    <property type="match status" value="1"/>
</dbReference>
<dbReference type="PIRSF" id="PIRSF000137">
    <property type="entry name" value="Alcohol_oxidase"/>
    <property type="match status" value="1"/>
</dbReference>
<evidence type="ECO:0000313" key="12">
    <source>
        <dbReference type="Proteomes" id="UP000703269"/>
    </source>
</evidence>
<evidence type="ECO:0000256" key="9">
    <source>
        <dbReference type="RuleBase" id="RU003968"/>
    </source>
</evidence>
<organism evidence="11 12">
    <name type="scientific">Phanerochaete sordida</name>
    <dbReference type="NCBI Taxonomy" id="48140"/>
    <lineage>
        <taxon>Eukaryota</taxon>
        <taxon>Fungi</taxon>
        <taxon>Dikarya</taxon>
        <taxon>Basidiomycota</taxon>
        <taxon>Agaricomycotina</taxon>
        <taxon>Agaricomycetes</taxon>
        <taxon>Polyporales</taxon>
        <taxon>Phanerochaetaceae</taxon>
        <taxon>Phanerochaete</taxon>
    </lineage>
</organism>
<feature type="binding site" evidence="8">
    <location>
        <begin position="537"/>
        <end position="538"/>
    </location>
    <ligand>
        <name>FAD</name>
        <dbReference type="ChEBI" id="CHEBI:57692"/>
    </ligand>
</feature>
<accession>A0A9P3GNI4</accession>
<keyword evidence="3 9" id="KW-0285">Flavoprotein</keyword>
<dbReference type="InterPro" id="IPR000172">
    <property type="entry name" value="GMC_OxRdtase_N"/>
</dbReference>
<dbReference type="OrthoDB" id="269227at2759"/>
<evidence type="ECO:0000256" key="2">
    <source>
        <dbReference type="ARBA" id="ARBA00010790"/>
    </source>
</evidence>
<dbReference type="Gene3D" id="3.30.560.10">
    <property type="entry name" value="Glucose Oxidase, domain 3"/>
    <property type="match status" value="1"/>
</dbReference>
<dbReference type="PROSITE" id="PS00623">
    <property type="entry name" value="GMC_OXRED_1"/>
    <property type="match status" value="1"/>
</dbReference>
<comment type="caution">
    <text evidence="11">The sequence shown here is derived from an EMBL/GenBank/DDBJ whole genome shotgun (WGS) entry which is preliminary data.</text>
</comment>
<feature type="active site" description="Proton donor" evidence="7">
    <location>
        <position position="538"/>
    </location>
</feature>
<dbReference type="GO" id="GO:0050660">
    <property type="term" value="F:flavin adenine dinucleotide binding"/>
    <property type="evidence" value="ECO:0007669"/>
    <property type="project" value="InterPro"/>
</dbReference>
<feature type="active site" description="Proton acceptor" evidence="7">
    <location>
        <position position="581"/>
    </location>
</feature>
<reference evidence="11 12" key="1">
    <citation type="submission" date="2021-08" db="EMBL/GenBank/DDBJ databases">
        <title>Draft Genome Sequence of Phanerochaete sordida strain YK-624.</title>
        <authorList>
            <person name="Mori T."/>
            <person name="Dohra H."/>
            <person name="Suzuki T."/>
            <person name="Kawagishi H."/>
            <person name="Hirai H."/>
        </authorList>
    </citation>
    <scope>NUCLEOTIDE SEQUENCE [LARGE SCALE GENOMIC DNA]</scope>
    <source>
        <strain evidence="11 12">YK-624</strain>
    </source>
</reference>
<dbReference type="AlphaFoldDB" id="A0A9P3GNI4"/>
<name>A0A9P3GNI4_9APHY</name>
<evidence type="ECO:0000256" key="1">
    <source>
        <dbReference type="ARBA" id="ARBA00001974"/>
    </source>
</evidence>
<dbReference type="EMBL" id="BPQB01000062">
    <property type="protein sequence ID" value="GJE96675.1"/>
    <property type="molecule type" value="Genomic_DNA"/>
</dbReference>
<dbReference type="Pfam" id="PF00732">
    <property type="entry name" value="GMC_oxred_N"/>
    <property type="match status" value="1"/>
</dbReference>
<dbReference type="PANTHER" id="PTHR11552">
    <property type="entry name" value="GLUCOSE-METHANOL-CHOLINE GMC OXIDOREDUCTASE"/>
    <property type="match status" value="1"/>
</dbReference>
<dbReference type="InterPro" id="IPR007867">
    <property type="entry name" value="GMC_OxRtase_C"/>
</dbReference>
<sequence length="602" mass="64940">MLLPANQLGNQKFDHVIVGGGTAGLTLAARLTEDPSVRVLVLEAGQANIDDPELLRPAIYGSHFANPVHAWPHKTVGQKGLNGREAPWPRGKGLGGSSAINFMCYTKPPARDVDDFERLGNPGWNWTKLQPYFERVEGFVEPTDEYRARTGVQPEHWNIGRHGPLMVSYPKTLADGELLIQQSFLNCGLPRSPKPLDGDPRGITFLPNTYDPRTHKRSYSTTAFYLPNRHRPNLRVVVGARANRVLTERGPDGQWVAAGVEFTDEASGSVFAVNAKREVILCAGALQSPQILELSGFGRPDILAKIGVPLKEELPGVGENVQEHMYVGVSWELKDDAPFDTLDLLRDPAVAAQHLELHARGEGLHTTGIVGFAWAAPADVAGPSALASIKAQMQAAVDAVDAKAHPALKTQIALALARLETSPGCEYISVPGFLGGPNPPVPGKRYATICVALNHCISRGAIHCASADPLQPPAMDAGYYEQDVDLAVHVEAVKFARRVAATAPMRDMLQLEHSPGADVQTDEQLRDWIKSAVCSTWHTAGSCSMLPKEMHGVVAPDLKVYGTGNLRVVDLSVVPLHFASHPMSVVYAIAEKAADLIKDSAA</sequence>
<dbReference type="SUPFAM" id="SSF51905">
    <property type="entry name" value="FAD/NAD(P)-binding domain"/>
    <property type="match status" value="1"/>
</dbReference>
<keyword evidence="4" id="KW-0732">Signal</keyword>
<evidence type="ECO:0000256" key="3">
    <source>
        <dbReference type="ARBA" id="ARBA00022630"/>
    </source>
</evidence>
<dbReference type="Pfam" id="PF05199">
    <property type="entry name" value="GMC_oxred_C"/>
    <property type="match status" value="1"/>
</dbReference>
<proteinExistence type="inferred from homology"/>
<evidence type="ECO:0000256" key="7">
    <source>
        <dbReference type="PIRSR" id="PIRSR000137-1"/>
    </source>
</evidence>
<keyword evidence="6" id="KW-0560">Oxidoreductase</keyword>
<evidence type="ECO:0000256" key="5">
    <source>
        <dbReference type="ARBA" id="ARBA00022827"/>
    </source>
</evidence>
<keyword evidence="12" id="KW-1185">Reference proteome</keyword>
<comment type="similarity">
    <text evidence="2 9">Belongs to the GMC oxidoreductase family.</text>
</comment>
<dbReference type="InterPro" id="IPR036188">
    <property type="entry name" value="FAD/NAD-bd_sf"/>
</dbReference>
<dbReference type="GO" id="GO:0016614">
    <property type="term" value="F:oxidoreductase activity, acting on CH-OH group of donors"/>
    <property type="evidence" value="ECO:0007669"/>
    <property type="project" value="InterPro"/>
</dbReference>
<dbReference type="Gene3D" id="3.50.50.60">
    <property type="entry name" value="FAD/NAD(P)-binding domain"/>
    <property type="match status" value="1"/>
</dbReference>
<comment type="cofactor">
    <cofactor evidence="1 8">
        <name>FAD</name>
        <dbReference type="ChEBI" id="CHEBI:57692"/>
    </cofactor>
</comment>
<evidence type="ECO:0000313" key="11">
    <source>
        <dbReference type="EMBL" id="GJE96675.1"/>
    </source>
</evidence>
<dbReference type="InterPro" id="IPR012132">
    <property type="entry name" value="GMC_OxRdtase"/>
</dbReference>
<evidence type="ECO:0000256" key="6">
    <source>
        <dbReference type="ARBA" id="ARBA00023002"/>
    </source>
</evidence>
<dbReference type="SUPFAM" id="SSF54373">
    <property type="entry name" value="FAD-linked reductases, C-terminal domain"/>
    <property type="match status" value="1"/>
</dbReference>
<evidence type="ECO:0000256" key="8">
    <source>
        <dbReference type="PIRSR" id="PIRSR000137-2"/>
    </source>
</evidence>
<gene>
    <name evidence="11" type="ORF">PsYK624_128770</name>
</gene>
<feature type="domain" description="Glucose-methanol-choline oxidoreductase N-terminal" evidence="10">
    <location>
        <begin position="91"/>
        <end position="114"/>
    </location>
</feature>